<evidence type="ECO:0000256" key="1">
    <source>
        <dbReference type="ARBA" id="ARBA00022679"/>
    </source>
</evidence>
<dbReference type="Gene3D" id="3.30.70.270">
    <property type="match status" value="1"/>
</dbReference>
<dbReference type="GO" id="GO:0016787">
    <property type="term" value="F:hydrolase activity"/>
    <property type="evidence" value="ECO:0007669"/>
    <property type="project" value="UniProtKB-KW"/>
</dbReference>
<organism evidence="8 9">
    <name type="scientific">Solanum verrucosum</name>
    <dbReference type="NCBI Taxonomy" id="315347"/>
    <lineage>
        <taxon>Eukaryota</taxon>
        <taxon>Viridiplantae</taxon>
        <taxon>Streptophyta</taxon>
        <taxon>Embryophyta</taxon>
        <taxon>Tracheophyta</taxon>
        <taxon>Spermatophyta</taxon>
        <taxon>Magnoliopsida</taxon>
        <taxon>eudicotyledons</taxon>
        <taxon>Gunneridae</taxon>
        <taxon>Pentapetalae</taxon>
        <taxon>asterids</taxon>
        <taxon>lamiids</taxon>
        <taxon>Solanales</taxon>
        <taxon>Solanaceae</taxon>
        <taxon>Solanoideae</taxon>
        <taxon>Solaneae</taxon>
        <taxon>Solanum</taxon>
    </lineage>
</organism>
<accession>A0AAF0QSF5</accession>
<dbReference type="GO" id="GO:0004519">
    <property type="term" value="F:endonuclease activity"/>
    <property type="evidence" value="ECO:0007669"/>
    <property type="project" value="UniProtKB-KW"/>
</dbReference>
<keyword evidence="5" id="KW-0378">Hydrolase</keyword>
<dbReference type="InterPro" id="IPR041373">
    <property type="entry name" value="RT_RNaseH"/>
</dbReference>
<reference evidence="8" key="1">
    <citation type="submission" date="2023-08" db="EMBL/GenBank/DDBJ databases">
        <title>A de novo genome assembly of Solanum verrucosum Schlechtendal, a Mexican diploid species geographically isolated from the other diploid A-genome species in potato relatives.</title>
        <authorList>
            <person name="Hosaka K."/>
        </authorList>
    </citation>
    <scope>NUCLEOTIDE SEQUENCE</scope>
    <source>
        <tissue evidence="8">Young leaves</tissue>
    </source>
</reference>
<dbReference type="AlphaFoldDB" id="A0AAF0QSF5"/>
<evidence type="ECO:0000256" key="2">
    <source>
        <dbReference type="ARBA" id="ARBA00022695"/>
    </source>
</evidence>
<evidence type="ECO:0000256" key="4">
    <source>
        <dbReference type="ARBA" id="ARBA00022759"/>
    </source>
</evidence>
<dbReference type="InterPro" id="IPR050951">
    <property type="entry name" value="Retrovirus_Pol_polyprotein"/>
</dbReference>
<proteinExistence type="predicted"/>
<keyword evidence="1" id="KW-0808">Transferase</keyword>
<dbReference type="PANTHER" id="PTHR37984">
    <property type="entry name" value="PROTEIN CBG26694"/>
    <property type="match status" value="1"/>
</dbReference>
<dbReference type="SUPFAM" id="SSF56672">
    <property type="entry name" value="DNA/RNA polymerases"/>
    <property type="match status" value="2"/>
</dbReference>
<keyword evidence="6" id="KW-0695">RNA-directed DNA polymerase</keyword>
<dbReference type="InterPro" id="IPR043128">
    <property type="entry name" value="Rev_trsase/Diguanyl_cyclase"/>
</dbReference>
<dbReference type="Pfam" id="PF17917">
    <property type="entry name" value="RT_RNaseH"/>
    <property type="match status" value="1"/>
</dbReference>
<dbReference type="PANTHER" id="PTHR37984:SF5">
    <property type="entry name" value="PROTEIN NYNRIN-LIKE"/>
    <property type="match status" value="1"/>
</dbReference>
<feature type="domain" description="Reverse transcriptase RNase H-like" evidence="7">
    <location>
        <begin position="104"/>
        <end position="168"/>
    </location>
</feature>
<evidence type="ECO:0000256" key="6">
    <source>
        <dbReference type="ARBA" id="ARBA00022918"/>
    </source>
</evidence>
<dbReference type="CDD" id="cd09274">
    <property type="entry name" value="RNase_HI_RT_Ty3"/>
    <property type="match status" value="1"/>
</dbReference>
<feature type="non-terminal residue" evidence="8">
    <location>
        <position position="407"/>
    </location>
</feature>
<keyword evidence="2" id="KW-0548">Nucleotidyltransferase</keyword>
<keyword evidence="3" id="KW-0540">Nuclease</keyword>
<keyword evidence="9" id="KW-1185">Reference proteome</keyword>
<evidence type="ECO:0000256" key="3">
    <source>
        <dbReference type="ARBA" id="ARBA00022722"/>
    </source>
</evidence>
<evidence type="ECO:0000259" key="7">
    <source>
        <dbReference type="Pfam" id="PF17917"/>
    </source>
</evidence>
<evidence type="ECO:0000256" key="5">
    <source>
        <dbReference type="ARBA" id="ARBA00022801"/>
    </source>
</evidence>
<evidence type="ECO:0000313" key="8">
    <source>
        <dbReference type="EMBL" id="WMV25129.1"/>
    </source>
</evidence>
<dbReference type="InterPro" id="IPR043502">
    <property type="entry name" value="DNA/RNA_pol_sf"/>
</dbReference>
<protein>
    <recommendedName>
        <fullName evidence="7">Reverse transcriptase RNase H-like domain-containing protein</fullName>
    </recommendedName>
</protein>
<name>A0AAF0QSF5_SOLVR</name>
<sequence>MVMVMEVGVTCNQAGNELFPNDLPGMPLGRDINFCIDIEPGTRPISIRPYRMAPTELRELKAQIQELLDKGFFRPSASLWVAPILFVNKNDGYECYSLCLASIVGDERNYPTHDLELAAVVFALKIWRHYLYGVKCEVFNDHRSLQHVFTQKDLNLRQRRWMELLKDYNVTIQYNSGKANVVADALSVKAVSMYSLACLSVTKRPLAKEIQALESKFMQLNILETSAVLASIEVRATFIEETKAKQFEEENLEELRKKTAIGHIVSGEGIKVDTQKIEAVQNWTRPKSPSDIRSFLHLAGYYRRCVGATQDLAAVHRVFQISTLKKCMDNPSLIIPIKDIGIKDNLSYEEIHVQILDRQVRKLRIMEVATVKVLWRNHFVKEATWEAKKDMKKRYPHLFETGEISNQ</sequence>
<evidence type="ECO:0000313" key="9">
    <source>
        <dbReference type="Proteomes" id="UP001234989"/>
    </source>
</evidence>
<dbReference type="Gene3D" id="3.10.10.10">
    <property type="entry name" value="HIV Type 1 Reverse Transcriptase, subunit A, domain 1"/>
    <property type="match status" value="1"/>
</dbReference>
<keyword evidence="4" id="KW-0255">Endonuclease</keyword>
<gene>
    <name evidence="8" type="ORF">MTR67_018514</name>
</gene>
<dbReference type="EMBL" id="CP133615">
    <property type="protein sequence ID" value="WMV25129.1"/>
    <property type="molecule type" value="Genomic_DNA"/>
</dbReference>
<dbReference type="Proteomes" id="UP001234989">
    <property type="component" value="Chromosome 4"/>
</dbReference>
<dbReference type="GO" id="GO:0003964">
    <property type="term" value="F:RNA-directed DNA polymerase activity"/>
    <property type="evidence" value="ECO:0007669"/>
    <property type="project" value="UniProtKB-KW"/>
</dbReference>